<evidence type="ECO:0000313" key="6">
    <source>
        <dbReference type="EMBL" id="NYG06748.1"/>
    </source>
</evidence>
<evidence type="ECO:0000259" key="4">
    <source>
        <dbReference type="Pfam" id="PF00905"/>
    </source>
</evidence>
<evidence type="ECO:0000259" key="5">
    <source>
        <dbReference type="Pfam" id="PF03717"/>
    </source>
</evidence>
<dbReference type="GO" id="GO:0071555">
    <property type="term" value="P:cell wall organization"/>
    <property type="evidence" value="ECO:0007669"/>
    <property type="project" value="TreeGrafter"/>
</dbReference>
<dbReference type="SUPFAM" id="SSF56519">
    <property type="entry name" value="Penicillin binding protein dimerisation domain"/>
    <property type="match status" value="1"/>
</dbReference>
<feature type="domain" description="Penicillin-binding protein transpeptidase" evidence="4">
    <location>
        <begin position="362"/>
        <end position="636"/>
    </location>
</feature>
<dbReference type="Pfam" id="PF03717">
    <property type="entry name" value="PBP_dimer"/>
    <property type="match status" value="1"/>
</dbReference>
<comment type="caution">
    <text evidence="6">The sequence shown here is derived from an EMBL/GenBank/DDBJ whole genome shotgun (WGS) entry which is preliminary data.</text>
</comment>
<keyword evidence="3" id="KW-0472">Membrane</keyword>
<dbReference type="InterPro" id="IPR005311">
    <property type="entry name" value="PBP_dimer"/>
</dbReference>
<dbReference type="PANTHER" id="PTHR30627:SF24">
    <property type="entry name" value="PENICILLIN-BINDING PROTEIN 4B"/>
    <property type="match status" value="1"/>
</dbReference>
<dbReference type="Gene3D" id="3.40.710.10">
    <property type="entry name" value="DD-peptidase/beta-lactamase superfamily"/>
    <property type="match status" value="1"/>
</dbReference>
<sequence>MTKRAVVGGVAVATLVVAAAVAGWLWWRHAEHEKTLDTAARAEVAAFATSWSGRSFTKPGVLFTGATSDAVQADFVKATAGLGSGPVKVTAGGLQRAGDRATATAHVAWTLAGGVVWSYDVPVTAQRAAGSDTRWSITLPQGHSLWHPALKSGATLTATRTWGNRGTLLDRDGAALTPMGKVYPVQIDPGRATAATVAQLEKIVNEPAGSLVAKLTAATKAGSKATIPVITYRQADFDAHKAALDGLKGVIYPVREQPLAKSRTFAQPLLGSFGAVSAELITKSKGRYAAGDYAGISGLQGQYDAILGGTAGVKVTSSAAPGTPLFSKDPVAGKDVSTTMSPRVQDAAESALAATGSVPSALVAVDVKTGDVLASANSPELGFDRAMTGHYPPGSAFKIATTYALLTAGKVTPTTSVSCPKSFVVDGRTYKNYEGESLGTPDFTTDFAHSCNTAFVQLSTRLGDSDLTKAAAALGLTGWAKTLGVANAFDADVPVNNGKTDKAAAAIGQGRNVTSPLALAVLAANVARGSTISPELVTQPAPPGVDRTPKPLDATVVGQLQTLMGEVVNQGTATVLKGTPGGTVRGKTGTAEFGSTNPPQTHAWFVGYQGGMAFAVLVETGKSGGTVAAPIARAFLTTLARG</sequence>
<protein>
    <submittedName>
        <fullName evidence="6">Cell division protein FtsI/penicillin-binding protein 2</fullName>
    </submittedName>
</protein>
<dbReference type="RefSeq" id="WP_179421188.1">
    <property type="nucleotide sequence ID" value="NZ_JACCAB010000001.1"/>
</dbReference>
<keyword evidence="6" id="KW-0131">Cell cycle</keyword>
<feature type="domain" description="Penicillin-binding protein dimerisation" evidence="5">
    <location>
        <begin position="163"/>
        <end position="323"/>
    </location>
</feature>
<comment type="subcellular location">
    <subcellularLocation>
        <location evidence="1">Membrane</location>
    </subcellularLocation>
</comment>
<evidence type="ECO:0000256" key="3">
    <source>
        <dbReference type="ARBA" id="ARBA00023136"/>
    </source>
</evidence>
<dbReference type="GO" id="GO:0071972">
    <property type="term" value="F:peptidoglycan L,D-transpeptidase activity"/>
    <property type="evidence" value="ECO:0007669"/>
    <property type="project" value="TreeGrafter"/>
</dbReference>
<dbReference type="GO" id="GO:0005886">
    <property type="term" value="C:plasma membrane"/>
    <property type="evidence" value="ECO:0007669"/>
    <property type="project" value="TreeGrafter"/>
</dbReference>
<organism evidence="6 7">
    <name type="scientific">Pedococcus badiiscoriae</name>
    <dbReference type="NCBI Taxonomy" id="642776"/>
    <lineage>
        <taxon>Bacteria</taxon>
        <taxon>Bacillati</taxon>
        <taxon>Actinomycetota</taxon>
        <taxon>Actinomycetes</taxon>
        <taxon>Micrococcales</taxon>
        <taxon>Intrasporangiaceae</taxon>
        <taxon>Pedococcus</taxon>
    </lineage>
</organism>
<dbReference type="GO" id="GO:0051301">
    <property type="term" value="P:cell division"/>
    <property type="evidence" value="ECO:0007669"/>
    <property type="project" value="UniProtKB-KW"/>
</dbReference>
<reference evidence="6 7" key="1">
    <citation type="submission" date="2020-07" db="EMBL/GenBank/DDBJ databases">
        <title>Sequencing the genomes of 1000 actinobacteria strains.</title>
        <authorList>
            <person name="Klenk H.-P."/>
        </authorList>
    </citation>
    <scope>NUCLEOTIDE SEQUENCE [LARGE SCALE GENOMIC DNA]</scope>
    <source>
        <strain evidence="6 7">DSM 23987</strain>
    </source>
</reference>
<dbReference type="Proteomes" id="UP000573599">
    <property type="component" value="Unassembled WGS sequence"/>
</dbReference>
<dbReference type="EMBL" id="JACCAB010000001">
    <property type="protein sequence ID" value="NYG06748.1"/>
    <property type="molecule type" value="Genomic_DNA"/>
</dbReference>
<keyword evidence="7" id="KW-1185">Reference proteome</keyword>
<dbReference type="InterPro" id="IPR036138">
    <property type="entry name" value="PBP_dimer_sf"/>
</dbReference>
<evidence type="ECO:0000256" key="1">
    <source>
        <dbReference type="ARBA" id="ARBA00004370"/>
    </source>
</evidence>
<accession>A0A852WCI0</accession>
<dbReference type="InterPro" id="IPR050515">
    <property type="entry name" value="Beta-lactam/transpept"/>
</dbReference>
<evidence type="ECO:0000313" key="7">
    <source>
        <dbReference type="Proteomes" id="UP000573599"/>
    </source>
</evidence>
<dbReference type="AlphaFoldDB" id="A0A852WCI0"/>
<name>A0A852WCI0_9MICO</name>
<dbReference type="GO" id="GO:0008658">
    <property type="term" value="F:penicillin binding"/>
    <property type="evidence" value="ECO:0007669"/>
    <property type="project" value="InterPro"/>
</dbReference>
<proteinExistence type="inferred from homology"/>
<dbReference type="Gene3D" id="3.90.1310.10">
    <property type="entry name" value="Penicillin-binding protein 2a (Domain 2)"/>
    <property type="match status" value="1"/>
</dbReference>
<gene>
    <name evidence="6" type="ORF">BJ986_001235</name>
</gene>
<comment type="similarity">
    <text evidence="2">Belongs to the transpeptidase family.</text>
</comment>
<dbReference type="Gene3D" id="3.30.1390.30">
    <property type="entry name" value="Penicillin-binding protein 2a, domain 3"/>
    <property type="match status" value="1"/>
</dbReference>
<evidence type="ECO:0000256" key="2">
    <source>
        <dbReference type="ARBA" id="ARBA00007171"/>
    </source>
</evidence>
<dbReference type="SUPFAM" id="SSF56601">
    <property type="entry name" value="beta-lactamase/transpeptidase-like"/>
    <property type="match status" value="1"/>
</dbReference>
<keyword evidence="6" id="KW-0132">Cell division</keyword>
<dbReference type="PANTHER" id="PTHR30627">
    <property type="entry name" value="PEPTIDOGLYCAN D,D-TRANSPEPTIDASE"/>
    <property type="match status" value="1"/>
</dbReference>
<dbReference type="InterPro" id="IPR012338">
    <property type="entry name" value="Beta-lactam/transpept-like"/>
</dbReference>
<dbReference type="Pfam" id="PF00905">
    <property type="entry name" value="Transpeptidase"/>
    <property type="match status" value="1"/>
</dbReference>
<dbReference type="InterPro" id="IPR001460">
    <property type="entry name" value="PCN-bd_Tpept"/>
</dbReference>